<dbReference type="EMBL" id="CP089982">
    <property type="protein sequence ID" value="WXA91606.1"/>
    <property type="molecule type" value="Genomic_DNA"/>
</dbReference>
<dbReference type="InterPro" id="IPR027417">
    <property type="entry name" value="P-loop_NTPase"/>
</dbReference>
<keyword evidence="3" id="KW-0347">Helicase</keyword>
<evidence type="ECO:0000256" key="3">
    <source>
        <dbReference type="ARBA" id="ARBA00022806"/>
    </source>
</evidence>
<dbReference type="RefSeq" id="WP_394842226.1">
    <property type="nucleotide sequence ID" value="NZ_CP089982.1"/>
</dbReference>
<dbReference type="Pfam" id="PF13361">
    <property type="entry name" value="UvrD_C"/>
    <property type="match status" value="1"/>
</dbReference>
<evidence type="ECO:0000259" key="5">
    <source>
        <dbReference type="PROSITE" id="PS51217"/>
    </source>
</evidence>
<dbReference type="InterPro" id="IPR000212">
    <property type="entry name" value="DNA_helicase_UvrD/REP"/>
</dbReference>
<organism evidence="6 7">
    <name type="scientific">Pendulispora brunnea</name>
    <dbReference type="NCBI Taxonomy" id="2905690"/>
    <lineage>
        <taxon>Bacteria</taxon>
        <taxon>Pseudomonadati</taxon>
        <taxon>Myxococcota</taxon>
        <taxon>Myxococcia</taxon>
        <taxon>Myxococcales</taxon>
        <taxon>Sorangiineae</taxon>
        <taxon>Pendulisporaceae</taxon>
        <taxon>Pendulispora</taxon>
    </lineage>
</organism>
<evidence type="ECO:0000256" key="1">
    <source>
        <dbReference type="ARBA" id="ARBA00022741"/>
    </source>
</evidence>
<keyword evidence="4" id="KW-0067">ATP-binding</keyword>
<evidence type="ECO:0000313" key="6">
    <source>
        <dbReference type="EMBL" id="WXA91606.1"/>
    </source>
</evidence>
<protein>
    <recommendedName>
        <fullName evidence="5">UvrD-like helicase C-terminal domain-containing protein</fullName>
    </recommendedName>
</protein>
<dbReference type="Gene3D" id="3.40.50.300">
    <property type="entry name" value="P-loop containing nucleotide triphosphate hydrolases"/>
    <property type="match status" value="1"/>
</dbReference>
<keyword evidence="7" id="KW-1185">Reference proteome</keyword>
<evidence type="ECO:0000256" key="2">
    <source>
        <dbReference type="ARBA" id="ARBA00022801"/>
    </source>
</evidence>
<dbReference type="SUPFAM" id="SSF52540">
    <property type="entry name" value="P-loop containing nucleoside triphosphate hydrolases"/>
    <property type="match status" value="1"/>
</dbReference>
<reference evidence="6 7" key="1">
    <citation type="submission" date="2021-12" db="EMBL/GenBank/DDBJ databases">
        <title>Discovery of the Pendulisporaceae a myxobacterial family with distinct sporulation behavior and unique specialized metabolism.</title>
        <authorList>
            <person name="Garcia R."/>
            <person name="Popoff A."/>
            <person name="Bader C.D."/>
            <person name="Loehr J."/>
            <person name="Walesch S."/>
            <person name="Walt C."/>
            <person name="Boldt J."/>
            <person name="Bunk B."/>
            <person name="Haeckl F.J.F.P.J."/>
            <person name="Gunesch A.P."/>
            <person name="Birkelbach J."/>
            <person name="Nuebel U."/>
            <person name="Pietschmann T."/>
            <person name="Bach T."/>
            <person name="Mueller R."/>
        </authorList>
    </citation>
    <scope>NUCLEOTIDE SEQUENCE [LARGE SCALE GENOMIC DNA]</scope>
    <source>
        <strain evidence="6 7">MSr12523</strain>
    </source>
</reference>
<keyword evidence="2" id="KW-0378">Hydrolase</keyword>
<evidence type="ECO:0000256" key="4">
    <source>
        <dbReference type="ARBA" id="ARBA00022840"/>
    </source>
</evidence>
<proteinExistence type="predicted"/>
<dbReference type="PROSITE" id="PS51217">
    <property type="entry name" value="UVRD_HELICASE_CTER"/>
    <property type="match status" value="1"/>
</dbReference>
<dbReference type="Proteomes" id="UP001379533">
    <property type="component" value="Chromosome"/>
</dbReference>
<evidence type="ECO:0000313" key="7">
    <source>
        <dbReference type="Proteomes" id="UP001379533"/>
    </source>
</evidence>
<name>A0ABZ2JYQ2_9BACT</name>
<dbReference type="InterPro" id="IPR014017">
    <property type="entry name" value="DNA_helicase_UvrD-like_C"/>
</dbReference>
<dbReference type="Gene3D" id="1.10.486.10">
    <property type="entry name" value="PCRA, domain 4"/>
    <property type="match status" value="1"/>
</dbReference>
<dbReference type="PANTHER" id="PTHR11070:SF23">
    <property type="entry name" value="RECBCD ENZYME SUBUNIT RECB"/>
    <property type="match status" value="1"/>
</dbReference>
<feature type="domain" description="UvrD-like helicase C-terminal" evidence="5">
    <location>
        <begin position="1"/>
        <end position="194"/>
    </location>
</feature>
<dbReference type="PANTHER" id="PTHR11070">
    <property type="entry name" value="UVRD / RECB / PCRA DNA HELICASE FAMILY MEMBER"/>
    <property type="match status" value="1"/>
</dbReference>
<sequence length="528" mass="58999">MTTPKLPFLFEHLDRVGGPYAAAGGTLFLRDDWHRRFILGLRAIADEDDGIAAAALFRPPFFAVDPFDLLRLHACRDSDSQNDDASTRAGEAIALVNELRRERHLRPPEVTARALLERTAFGRAAAIGPNGEQRLRHLRHLCNEFGRRAAEECLDFDAATETWRAWIEHPIQLDPPRPVASDTVQILTVHQAKVLQFPVVVLWDSRGEIKARERYPVWFADRARGDWLLRLEGLEWEESQGSRLLVREKAFTDEEKLRVLYVAATRARDLLVIPDAPGSDVNKHMGGLLLAEAAREGVSPHAMPEKRDEPAARTMEWDVETDWDALWLSHAKEAMRPQFVPAGASAVAKRATVPEKDGTFETKRRQGRFGPAFGDLVHRSIRLAVRRGLASEDAVHRALAATGTADFLEEGKADVARAIATLRSGGWLDGDFAFEVPVAAPGPQGMLVSGYIDFLARGETWALVDFKTDRSWKAILPKRILITFRRCEPMKLCSNRLAVPWIFGVVFSLRRMDGSCGFEPCGRDEPAG</sequence>
<accession>A0ABZ2JYQ2</accession>
<keyword evidence="1" id="KW-0547">Nucleotide-binding</keyword>
<gene>
    <name evidence="6" type="ORF">LZC95_34745</name>
</gene>